<dbReference type="SMART" id="SM01417">
    <property type="entry name" value="Solute_trans_a"/>
    <property type="match status" value="1"/>
</dbReference>
<dbReference type="AlphaFoldDB" id="R7U541"/>
<evidence type="ECO:0000313" key="8">
    <source>
        <dbReference type="Proteomes" id="UP000014760"/>
    </source>
</evidence>
<evidence type="ECO:0000256" key="4">
    <source>
        <dbReference type="ARBA" id="ARBA00023136"/>
    </source>
</evidence>
<dbReference type="Pfam" id="PF03619">
    <property type="entry name" value="Solute_trans_a"/>
    <property type="match status" value="2"/>
</dbReference>
<feature type="transmembrane region" description="Helical" evidence="5">
    <location>
        <begin position="64"/>
        <end position="82"/>
    </location>
</feature>
<accession>R7U541</accession>
<evidence type="ECO:0000313" key="6">
    <source>
        <dbReference type="EMBL" id="ELU01089.1"/>
    </source>
</evidence>
<protein>
    <submittedName>
        <fullName evidence="6 7">Uncharacterized protein</fullName>
    </submittedName>
</protein>
<reference evidence="8" key="1">
    <citation type="submission" date="2012-12" db="EMBL/GenBank/DDBJ databases">
        <authorList>
            <person name="Hellsten U."/>
            <person name="Grimwood J."/>
            <person name="Chapman J.A."/>
            <person name="Shapiro H."/>
            <person name="Aerts A."/>
            <person name="Otillar R.P."/>
            <person name="Terry A.Y."/>
            <person name="Boore J.L."/>
            <person name="Simakov O."/>
            <person name="Marletaz F."/>
            <person name="Cho S.-J."/>
            <person name="Edsinger-Gonzales E."/>
            <person name="Havlak P."/>
            <person name="Kuo D.-H."/>
            <person name="Larsson T."/>
            <person name="Lv J."/>
            <person name="Arendt D."/>
            <person name="Savage R."/>
            <person name="Osoegawa K."/>
            <person name="de Jong P."/>
            <person name="Lindberg D.R."/>
            <person name="Seaver E.C."/>
            <person name="Weisblat D.A."/>
            <person name="Putnam N.H."/>
            <person name="Grigoriev I.V."/>
            <person name="Rokhsar D.S."/>
        </authorList>
    </citation>
    <scope>NUCLEOTIDE SEQUENCE</scope>
    <source>
        <strain evidence="8">I ESC-2004</strain>
    </source>
</reference>
<evidence type="ECO:0000256" key="1">
    <source>
        <dbReference type="ARBA" id="ARBA00004141"/>
    </source>
</evidence>
<evidence type="ECO:0000256" key="3">
    <source>
        <dbReference type="ARBA" id="ARBA00022989"/>
    </source>
</evidence>
<dbReference type="EMBL" id="KB305378">
    <property type="protein sequence ID" value="ELU01089.1"/>
    <property type="molecule type" value="Genomic_DNA"/>
</dbReference>
<reference evidence="7" key="3">
    <citation type="submission" date="2015-06" db="UniProtKB">
        <authorList>
            <consortium name="EnsemblMetazoa"/>
        </authorList>
    </citation>
    <scope>IDENTIFICATION</scope>
</reference>
<dbReference type="PANTHER" id="PTHR23423">
    <property type="entry name" value="ORGANIC SOLUTE TRANSPORTER-RELATED"/>
    <property type="match status" value="1"/>
</dbReference>
<keyword evidence="8" id="KW-1185">Reference proteome</keyword>
<evidence type="ECO:0000256" key="5">
    <source>
        <dbReference type="SAM" id="Phobius"/>
    </source>
</evidence>
<sequence>MGARPRLIDQFQHVGPVSVHVFSLMKLIADDVVEMVSPQNVTNCTDNAPSAQEVISNLNTVQSVVVGIFILCTLATIANFIEEVIFTMKEFRSNRMQRERAKYIIYILGLYPVISIVGMVGFMIPRSSTVVDLVCETYVDSSDAKADAYNANFPRRYSSFALFAFVRLLILFMGGPPRLLQTINENPDARIVLRSPPCCCCCFCLPNIKVTRKSLGACMVLVLQLAFIRPALVFIAAVAWSNSAFDPEADPNTTSTYLNALNAISTLIAVYGMLRLKALLGPYLRPHRVTMKFVSLKLTILSTVIPALIINILSSNGLLPCTTFMSSKNRAARVNHCVLIILSLLLSILARFQFRIKEDAIQIEFGKGSIQDSKLEIAANDEDSFAHLHNDDEADGDRSPMTV</sequence>
<evidence type="ECO:0000256" key="2">
    <source>
        <dbReference type="ARBA" id="ARBA00022692"/>
    </source>
</evidence>
<feature type="transmembrane region" description="Helical" evidence="5">
    <location>
        <begin position="294"/>
        <end position="313"/>
    </location>
</feature>
<feature type="transmembrane region" description="Helical" evidence="5">
    <location>
        <begin position="257"/>
        <end position="274"/>
    </location>
</feature>
<feature type="transmembrane region" description="Helical" evidence="5">
    <location>
        <begin position="103"/>
        <end position="124"/>
    </location>
</feature>
<dbReference type="InterPro" id="IPR005178">
    <property type="entry name" value="Ostalpha/TMEM184C"/>
</dbReference>
<feature type="transmembrane region" description="Helical" evidence="5">
    <location>
        <begin position="157"/>
        <end position="174"/>
    </location>
</feature>
<dbReference type="HOGENOM" id="CLU_683793_0_0_1"/>
<dbReference type="Proteomes" id="UP000014760">
    <property type="component" value="Unassembled WGS sequence"/>
</dbReference>
<dbReference type="GO" id="GO:0016020">
    <property type="term" value="C:membrane"/>
    <property type="evidence" value="ECO:0007669"/>
    <property type="project" value="UniProtKB-SubCell"/>
</dbReference>
<dbReference type="OMA" id="CLPMVIP"/>
<proteinExistence type="predicted"/>
<reference evidence="6 8" key="2">
    <citation type="journal article" date="2013" name="Nature">
        <title>Insights into bilaterian evolution from three spiralian genomes.</title>
        <authorList>
            <person name="Simakov O."/>
            <person name="Marletaz F."/>
            <person name="Cho S.J."/>
            <person name="Edsinger-Gonzales E."/>
            <person name="Havlak P."/>
            <person name="Hellsten U."/>
            <person name="Kuo D.H."/>
            <person name="Larsson T."/>
            <person name="Lv J."/>
            <person name="Arendt D."/>
            <person name="Savage R."/>
            <person name="Osoegawa K."/>
            <person name="de Jong P."/>
            <person name="Grimwood J."/>
            <person name="Chapman J.A."/>
            <person name="Shapiro H."/>
            <person name="Aerts A."/>
            <person name="Otillar R.P."/>
            <person name="Terry A.Y."/>
            <person name="Boore J.L."/>
            <person name="Grigoriev I.V."/>
            <person name="Lindberg D.R."/>
            <person name="Seaver E.C."/>
            <person name="Weisblat D.A."/>
            <person name="Putnam N.H."/>
            <person name="Rokhsar D.S."/>
        </authorList>
    </citation>
    <scope>NUCLEOTIDE SEQUENCE</scope>
    <source>
        <strain evidence="6 8">I ESC-2004</strain>
    </source>
</reference>
<dbReference type="FunCoup" id="R7U541">
    <property type="interactions" value="28"/>
</dbReference>
<feature type="transmembrane region" description="Helical" evidence="5">
    <location>
        <begin position="333"/>
        <end position="352"/>
    </location>
</feature>
<dbReference type="EMBL" id="AMQN01001753">
    <property type="status" value="NOT_ANNOTATED_CDS"/>
    <property type="molecule type" value="Genomic_DNA"/>
</dbReference>
<keyword evidence="3 5" id="KW-1133">Transmembrane helix</keyword>
<dbReference type="EnsemblMetazoa" id="CapteT219681">
    <property type="protein sequence ID" value="CapteP219681"/>
    <property type="gene ID" value="CapteG219681"/>
</dbReference>
<dbReference type="OrthoDB" id="5832279at2759"/>
<keyword evidence="2 5" id="KW-0812">Transmembrane</keyword>
<gene>
    <name evidence="6" type="ORF">CAPTEDRAFT_219681</name>
</gene>
<comment type="subcellular location">
    <subcellularLocation>
        <location evidence="1">Membrane</location>
        <topology evidence="1">Multi-pass membrane protein</topology>
    </subcellularLocation>
</comment>
<keyword evidence="4 5" id="KW-0472">Membrane</keyword>
<feature type="transmembrane region" description="Helical" evidence="5">
    <location>
        <begin position="215"/>
        <end position="237"/>
    </location>
</feature>
<evidence type="ECO:0000313" key="7">
    <source>
        <dbReference type="EnsemblMetazoa" id="CapteP219681"/>
    </source>
</evidence>
<name>R7U541_CAPTE</name>
<organism evidence="6">
    <name type="scientific">Capitella teleta</name>
    <name type="common">Polychaete worm</name>
    <dbReference type="NCBI Taxonomy" id="283909"/>
    <lineage>
        <taxon>Eukaryota</taxon>
        <taxon>Metazoa</taxon>
        <taxon>Spiralia</taxon>
        <taxon>Lophotrochozoa</taxon>
        <taxon>Annelida</taxon>
        <taxon>Polychaeta</taxon>
        <taxon>Sedentaria</taxon>
        <taxon>Scolecida</taxon>
        <taxon>Capitellidae</taxon>
        <taxon>Capitella</taxon>
    </lineage>
</organism>